<evidence type="ECO:0000313" key="2">
    <source>
        <dbReference type="EMBL" id="KAJ1522770.1"/>
    </source>
</evidence>
<sequence length="428" mass="48745">MNCVFILQESADQSIVALGRSFLKRTLDLYPPCTPKLRNYYIHVLNSSVNKVTIPVGLWSLRSFEYFDSVLMELEQHIEGLLNPSQLREKMKVPGIRKIVKPKRFTESVSPKKQPRRGSRRESNEDTDISELKDFDLEGLRSESQRKKQLAEDAIKAMSPEEKTSHIFSRFEILVDILERDLVIWFSRNSDYSKISNFCITRDRLVCPLVVMALWKPESDTGFDSVHCRRILALYGSAWMLQLHPHHLRTLSRLVGLIAEITAASEPNIGNVYPHVGDGCENLARKFGDVLSSTQMMPMKTKAVANLKPEWLRMLVSANMLRVNPSASSMDLPTLLQPMCAATVLLWVSFLEAVMGFYHVKEAMNLLKRASRGLLKDELHSGCAASSQYQLNYKALLREIMAIYKLSSQLELENNADVPFLIRELLAL</sequence>
<dbReference type="Proteomes" id="UP001075354">
    <property type="component" value="Chromosome 11"/>
</dbReference>
<feature type="region of interest" description="Disordered" evidence="1">
    <location>
        <begin position="105"/>
        <end position="127"/>
    </location>
</feature>
<protein>
    <submittedName>
        <fullName evidence="2">Uncharacterized protein</fullName>
    </submittedName>
</protein>
<dbReference type="EMBL" id="JAPTSV010000011">
    <property type="protein sequence ID" value="KAJ1522770.1"/>
    <property type="molecule type" value="Genomic_DNA"/>
</dbReference>
<keyword evidence="3" id="KW-1185">Reference proteome</keyword>
<evidence type="ECO:0000313" key="3">
    <source>
        <dbReference type="Proteomes" id="UP001075354"/>
    </source>
</evidence>
<dbReference type="AlphaFoldDB" id="A0AAV7XE30"/>
<comment type="caution">
    <text evidence="2">The sequence shown here is derived from an EMBL/GenBank/DDBJ whole genome shotgun (WGS) entry which is preliminary data.</text>
</comment>
<name>A0AAV7XE30_9NEOP</name>
<reference evidence="2" key="1">
    <citation type="submission" date="2022-12" db="EMBL/GenBank/DDBJ databases">
        <title>Chromosome-level genome assembly of the bean flower thrips Megalurothrips usitatus.</title>
        <authorList>
            <person name="Ma L."/>
            <person name="Liu Q."/>
            <person name="Li H."/>
            <person name="Cai W."/>
        </authorList>
    </citation>
    <scope>NUCLEOTIDE SEQUENCE</scope>
    <source>
        <strain evidence="2">Cailab_2022a</strain>
    </source>
</reference>
<organism evidence="2 3">
    <name type="scientific">Megalurothrips usitatus</name>
    <name type="common">bean blossom thrips</name>
    <dbReference type="NCBI Taxonomy" id="439358"/>
    <lineage>
        <taxon>Eukaryota</taxon>
        <taxon>Metazoa</taxon>
        <taxon>Ecdysozoa</taxon>
        <taxon>Arthropoda</taxon>
        <taxon>Hexapoda</taxon>
        <taxon>Insecta</taxon>
        <taxon>Pterygota</taxon>
        <taxon>Neoptera</taxon>
        <taxon>Paraneoptera</taxon>
        <taxon>Thysanoptera</taxon>
        <taxon>Terebrantia</taxon>
        <taxon>Thripoidea</taxon>
        <taxon>Thripidae</taxon>
        <taxon>Megalurothrips</taxon>
    </lineage>
</organism>
<proteinExistence type="predicted"/>
<evidence type="ECO:0000256" key="1">
    <source>
        <dbReference type="SAM" id="MobiDB-lite"/>
    </source>
</evidence>
<gene>
    <name evidence="2" type="ORF">ONE63_001926</name>
</gene>
<accession>A0AAV7XE30</accession>